<feature type="transmembrane region" description="Helical" evidence="1">
    <location>
        <begin position="165"/>
        <end position="186"/>
    </location>
</feature>
<feature type="transmembrane region" description="Helical" evidence="1">
    <location>
        <begin position="391"/>
        <end position="414"/>
    </location>
</feature>
<evidence type="ECO:0000256" key="1">
    <source>
        <dbReference type="SAM" id="Phobius"/>
    </source>
</evidence>
<feature type="transmembrane region" description="Helical" evidence="1">
    <location>
        <begin position="344"/>
        <end position="366"/>
    </location>
</feature>
<evidence type="ECO:0000313" key="2">
    <source>
        <dbReference type="EMBL" id="RHW32659.1"/>
    </source>
</evidence>
<name>A0A417YIH6_9BACI</name>
<keyword evidence="1" id="KW-0472">Membrane</keyword>
<feature type="transmembrane region" description="Helical" evidence="1">
    <location>
        <begin position="240"/>
        <end position="260"/>
    </location>
</feature>
<feature type="transmembrane region" description="Helical" evidence="1">
    <location>
        <begin position="504"/>
        <end position="525"/>
    </location>
</feature>
<gene>
    <name evidence="2" type="ORF">D1B32_10050</name>
</gene>
<keyword evidence="3" id="KW-1185">Reference proteome</keyword>
<sequence length="532" mass="57986">MSQKLFTGTGYLTKLMVRQNRLKLLLWLVGLIAVTLATAVAYPDIYPDEQSRAAFVLTMENPAMIAMLGVGYEDYATIGSLFAHEMLLFTTIAVAIMNILLVGRSTRADEEDGRVELIRSLPVGRLAYLNGAAIVAVVTNVLVAVLIGTGILLLDIDGMAVQGAYLYGATLGATGLVFAGFTALFAQLAETSRGSTMLSFGTLIAAYLVRASGDVSSEALSLVSPLGWTVRTEVFVENHWWPVYVMLAVAVVLGLVAFYLNAIRDLESGFIPERAGKRSASVFLQTTMGLAFRLQRTNLIAWAIGIFLLSASFGAILGDLEVYFSDNEFVQAFLAEGDNSMMEQFIVLLMAIMALISTVPVVMTVLKLKSEENKHLTENYYSRAVSRSRVLGSYVCLSMIASFVMQALVATGLWSVGVMVVDDALAFDTTFASALVYLPAMWILIGLAVFFIGIAPKAASFTWLYVIFGFVVIYLGDILEFPEWLNNLSAFHHTPQIPTEDMDFMRVLILVGIAIVLTVIGFVGYNRRDIQG</sequence>
<feature type="transmembrane region" description="Helical" evidence="1">
    <location>
        <begin position="299"/>
        <end position="324"/>
    </location>
</feature>
<evidence type="ECO:0000313" key="3">
    <source>
        <dbReference type="Proteomes" id="UP000285456"/>
    </source>
</evidence>
<dbReference type="Proteomes" id="UP000285456">
    <property type="component" value="Unassembled WGS sequence"/>
</dbReference>
<proteinExistence type="predicted"/>
<dbReference type="OrthoDB" id="2014935at2"/>
<keyword evidence="1" id="KW-1133">Transmembrane helix</keyword>
<organism evidence="2 3">
    <name type="scientific">Oceanobacillus profundus</name>
    <dbReference type="NCBI Taxonomy" id="372463"/>
    <lineage>
        <taxon>Bacteria</taxon>
        <taxon>Bacillati</taxon>
        <taxon>Bacillota</taxon>
        <taxon>Bacilli</taxon>
        <taxon>Bacillales</taxon>
        <taxon>Bacillaceae</taxon>
        <taxon>Oceanobacillus</taxon>
    </lineage>
</organism>
<feature type="transmembrane region" description="Helical" evidence="1">
    <location>
        <begin position="461"/>
        <end position="479"/>
    </location>
</feature>
<comment type="caution">
    <text evidence="2">The sequence shown here is derived from an EMBL/GenBank/DDBJ whole genome shotgun (WGS) entry which is preliminary data.</text>
</comment>
<reference evidence="2 3" key="1">
    <citation type="journal article" date="2007" name="Int. J. Syst. Evol. Microbiol.">
        <title>Oceanobacillus profundus sp. nov., isolated from a deep-sea sediment core.</title>
        <authorList>
            <person name="Kim Y.G."/>
            <person name="Choi D.H."/>
            <person name="Hyun S."/>
            <person name="Cho B.C."/>
        </authorList>
    </citation>
    <scope>NUCLEOTIDE SEQUENCE [LARGE SCALE GENOMIC DNA]</scope>
    <source>
        <strain evidence="2 3">DSM 18246</strain>
    </source>
</reference>
<protein>
    <submittedName>
        <fullName evidence="2">ABC transporter permease</fullName>
    </submittedName>
</protein>
<feature type="transmembrane region" description="Helical" evidence="1">
    <location>
        <begin position="198"/>
        <end position="220"/>
    </location>
</feature>
<keyword evidence="1" id="KW-0812">Transmembrane</keyword>
<accession>A0A417YIH6</accession>
<dbReference type="AlphaFoldDB" id="A0A417YIH6"/>
<feature type="transmembrane region" description="Helical" evidence="1">
    <location>
        <begin position="434"/>
        <end position="454"/>
    </location>
</feature>
<feature type="transmembrane region" description="Helical" evidence="1">
    <location>
        <begin position="24"/>
        <end position="42"/>
    </location>
</feature>
<dbReference type="RefSeq" id="WP_118889259.1">
    <property type="nucleotide sequence ID" value="NZ_JAMAWL010000017.1"/>
</dbReference>
<feature type="transmembrane region" description="Helical" evidence="1">
    <location>
        <begin position="86"/>
        <end position="105"/>
    </location>
</feature>
<dbReference type="EMBL" id="QWEH01000005">
    <property type="protein sequence ID" value="RHW32659.1"/>
    <property type="molecule type" value="Genomic_DNA"/>
</dbReference>
<feature type="transmembrane region" description="Helical" evidence="1">
    <location>
        <begin position="126"/>
        <end position="153"/>
    </location>
</feature>